<evidence type="ECO:0000256" key="1">
    <source>
        <dbReference type="SAM" id="Phobius"/>
    </source>
</evidence>
<dbReference type="EMBL" id="BMSJ01000001">
    <property type="protein sequence ID" value="GGR03704.1"/>
    <property type="molecule type" value="Genomic_DNA"/>
</dbReference>
<dbReference type="AlphaFoldDB" id="A0AAV4KEV9"/>
<name>A0AAV4KEV9_9ACTN</name>
<keyword evidence="1" id="KW-0472">Membrane</keyword>
<evidence type="ECO:0000313" key="2">
    <source>
        <dbReference type="EMBL" id="GGR03704.1"/>
    </source>
</evidence>
<protein>
    <submittedName>
        <fullName evidence="2">Uncharacterized protein</fullName>
    </submittedName>
</protein>
<gene>
    <name evidence="2" type="ORF">GCM10010497_01020</name>
</gene>
<evidence type="ECO:0000313" key="3">
    <source>
        <dbReference type="Proteomes" id="UP000642014"/>
    </source>
</evidence>
<keyword evidence="1" id="KW-0812">Transmembrane</keyword>
<keyword evidence="1" id="KW-1133">Transmembrane helix</keyword>
<comment type="caution">
    <text evidence="2">The sequence shown here is derived from an EMBL/GenBank/DDBJ whole genome shotgun (WGS) entry which is preliminary data.</text>
</comment>
<reference evidence="2 3" key="1">
    <citation type="journal article" date="2014" name="Int. J. Syst. Evol. Microbiol.">
        <title>Complete genome sequence of Corynebacterium casei LMG S-19264T (=DSM 44701T), isolated from a smear-ripened cheese.</title>
        <authorList>
            <consortium name="US DOE Joint Genome Institute (JGI-PGF)"/>
            <person name="Walter F."/>
            <person name="Albersmeier A."/>
            <person name="Kalinowski J."/>
            <person name="Ruckert C."/>
        </authorList>
    </citation>
    <scope>NUCLEOTIDE SEQUENCE [LARGE SCALE GENOMIC DNA]</scope>
    <source>
        <strain evidence="2 3">JCM 4205</strain>
    </source>
</reference>
<accession>A0AAV4KEV9</accession>
<proteinExistence type="predicted"/>
<dbReference type="Proteomes" id="UP000642014">
    <property type="component" value="Unassembled WGS sequence"/>
</dbReference>
<organism evidence="2 3">
    <name type="scientific">Streptomyces cinereoruber</name>
    <dbReference type="NCBI Taxonomy" id="67260"/>
    <lineage>
        <taxon>Bacteria</taxon>
        <taxon>Bacillati</taxon>
        <taxon>Actinomycetota</taxon>
        <taxon>Actinomycetes</taxon>
        <taxon>Kitasatosporales</taxon>
        <taxon>Streptomycetaceae</taxon>
        <taxon>Streptomyces</taxon>
    </lineage>
</organism>
<feature type="transmembrane region" description="Helical" evidence="1">
    <location>
        <begin position="20"/>
        <end position="39"/>
    </location>
</feature>
<sequence length="77" mass="7628">MPGFAEVPCWALGATPNGVSAAVAAPVWTLTAIMAAAAIRAPVAVARRLGVDLTRTPFARGVPAGLGEAVGQSKESG</sequence>